<reference evidence="2 3" key="1">
    <citation type="submission" date="2018-02" db="EMBL/GenBank/DDBJ databases">
        <title>The genomes of Aspergillus section Nigri reveals drivers in fungal speciation.</title>
        <authorList>
            <consortium name="DOE Joint Genome Institute"/>
            <person name="Vesth T.C."/>
            <person name="Nybo J."/>
            <person name="Theobald S."/>
            <person name="Brandl J."/>
            <person name="Frisvad J.C."/>
            <person name="Nielsen K.F."/>
            <person name="Lyhne E.K."/>
            <person name="Kogle M.E."/>
            <person name="Kuo A."/>
            <person name="Riley R."/>
            <person name="Clum A."/>
            <person name="Nolan M."/>
            <person name="Lipzen A."/>
            <person name="Salamov A."/>
            <person name="Henrissat B."/>
            <person name="Wiebenga A."/>
            <person name="De vries R.P."/>
            <person name="Grigoriev I.V."/>
            <person name="Mortensen U.H."/>
            <person name="Andersen M.R."/>
            <person name="Baker S.E."/>
        </authorList>
    </citation>
    <scope>NUCLEOTIDE SEQUENCE [LARGE SCALE GENOMIC DNA]</scope>
    <source>
        <strain evidence="2 3">CBS 112811</strain>
    </source>
</reference>
<keyword evidence="1" id="KW-1133">Transmembrane helix</keyword>
<dbReference type="EMBL" id="KZ825065">
    <property type="protein sequence ID" value="RAH56616.1"/>
    <property type="molecule type" value="Genomic_DNA"/>
</dbReference>
<dbReference type="AlphaFoldDB" id="A0A8G1VKJ7"/>
<keyword evidence="3" id="KW-1185">Reference proteome</keyword>
<gene>
    <name evidence="2" type="ORF">BO85DRAFT_55540</name>
</gene>
<evidence type="ECO:0000313" key="3">
    <source>
        <dbReference type="Proteomes" id="UP000249526"/>
    </source>
</evidence>
<feature type="transmembrane region" description="Helical" evidence="1">
    <location>
        <begin position="12"/>
        <end position="30"/>
    </location>
</feature>
<protein>
    <submittedName>
        <fullName evidence="2">Uncharacterized protein</fullName>
    </submittedName>
</protein>
<evidence type="ECO:0000313" key="2">
    <source>
        <dbReference type="EMBL" id="RAH56616.1"/>
    </source>
</evidence>
<sequence length="75" mass="8697">MAGYIGVGMFQMKLVFYSILCFFPYVNLTLRISDGMAKFIILAIVYSLASSSRVTLQVTRMLYVRYWIFLGHVDR</sequence>
<name>A0A8G1VKJ7_9EURO</name>
<keyword evidence="1" id="KW-0812">Transmembrane</keyword>
<dbReference type="Proteomes" id="UP000249526">
    <property type="component" value="Unassembled WGS sequence"/>
</dbReference>
<dbReference type="GeneID" id="37168882"/>
<accession>A0A8G1VKJ7</accession>
<proteinExistence type="predicted"/>
<feature type="transmembrane region" description="Helical" evidence="1">
    <location>
        <begin position="36"/>
        <end position="56"/>
    </location>
</feature>
<dbReference type="RefSeq" id="XP_025514538.1">
    <property type="nucleotide sequence ID" value="XM_025665480.1"/>
</dbReference>
<evidence type="ECO:0000256" key="1">
    <source>
        <dbReference type="SAM" id="Phobius"/>
    </source>
</evidence>
<organism evidence="2 3">
    <name type="scientific">Aspergillus piperis CBS 112811</name>
    <dbReference type="NCBI Taxonomy" id="1448313"/>
    <lineage>
        <taxon>Eukaryota</taxon>
        <taxon>Fungi</taxon>
        <taxon>Dikarya</taxon>
        <taxon>Ascomycota</taxon>
        <taxon>Pezizomycotina</taxon>
        <taxon>Eurotiomycetes</taxon>
        <taxon>Eurotiomycetidae</taxon>
        <taxon>Eurotiales</taxon>
        <taxon>Aspergillaceae</taxon>
        <taxon>Aspergillus</taxon>
        <taxon>Aspergillus subgen. Circumdati</taxon>
    </lineage>
</organism>
<keyword evidence="1" id="KW-0472">Membrane</keyword>